<sequence>MRQRLTELDDLLHKAGQTRGSEEAMTRACETMNKAALIASDLGQPGLAEALCWQQYETFTPATPLTAKAATFALQPLVNLGRLAIRTGNPSDAHAVLESLFEAADRGGPAHVLGRSCPVGELVATPGERAELRRFLWAVLLADGTRALCAAGRWQDAMNHLRRYNGIGTRLLDGRQVAVLVALRLDGPDTATDLLAETDASQAWEHAVAACLTAATDQVAGRDPVGAVTTMVDAVHHLPPHPVGRCSRPGWAYWRANWLPTSTPWPHT</sequence>
<dbReference type="AlphaFoldDB" id="A0A918XKY3"/>
<keyword evidence="2" id="KW-1185">Reference proteome</keyword>
<organism evidence="1 2">
    <name type="scientific">Nocardiopsis kunsanensis</name>
    <dbReference type="NCBI Taxonomy" id="141693"/>
    <lineage>
        <taxon>Bacteria</taxon>
        <taxon>Bacillati</taxon>
        <taxon>Actinomycetota</taxon>
        <taxon>Actinomycetes</taxon>
        <taxon>Streptosporangiales</taxon>
        <taxon>Nocardiopsidaceae</taxon>
        <taxon>Nocardiopsis</taxon>
    </lineage>
</organism>
<name>A0A918XKY3_9ACTN</name>
<dbReference type="RefSeq" id="WP_230480344.1">
    <property type="nucleotide sequence ID" value="NZ_BMXL01000040.1"/>
</dbReference>
<accession>A0A918XKY3</accession>
<reference evidence="1 2" key="1">
    <citation type="journal article" date="2014" name="Int. J. Syst. Evol. Microbiol.">
        <title>Complete genome sequence of Corynebacterium casei LMG S-19264T (=DSM 44701T), isolated from a smear-ripened cheese.</title>
        <authorList>
            <consortium name="US DOE Joint Genome Institute (JGI-PGF)"/>
            <person name="Walter F."/>
            <person name="Albersmeier A."/>
            <person name="Kalinowski J."/>
            <person name="Ruckert C."/>
        </authorList>
    </citation>
    <scope>NUCLEOTIDE SEQUENCE [LARGE SCALE GENOMIC DNA]</scope>
    <source>
        <strain evidence="1 2">KCTC 19473</strain>
    </source>
</reference>
<evidence type="ECO:0000313" key="2">
    <source>
        <dbReference type="Proteomes" id="UP000654947"/>
    </source>
</evidence>
<comment type="caution">
    <text evidence="1">The sequence shown here is derived from an EMBL/GenBank/DDBJ whole genome shotgun (WGS) entry which is preliminary data.</text>
</comment>
<gene>
    <name evidence="1" type="ORF">GCM10007147_44160</name>
</gene>
<proteinExistence type="predicted"/>
<dbReference type="Proteomes" id="UP000654947">
    <property type="component" value="Unassembled WGS sequence"/>
</dbReference>
<dbReference type="EMBL" id="BMXL01000040">
    <property type="protein sequence ID" value="GHD36651.1"/>
    <property type="molecule type" value="Genomic_DNA"/>
</dbReference>
<protein>
    <submittedName>
        <fullName evidence="1">Uncharacterized protein</fullName>
    </submittedName>
</protein>
<evidence type="ECO:0000313" key="1">
    <source>
        <dbReference type="EMBL" id="GHD36651.1"/>
    </source>
</evidence>